<dbReference type="InterPro" id="IPR029033">
    <property type="entry name" value="His_PPase_superfam"/>
</dbReference>
<feature type="compositionally biased region" description="Polar residues" evidence="1">
    <location>
        <begin position="646"/>
        <end position="664"/>
    </location>
</feature>
<dbReference type="SUPFAM" id="SSF53254">
    <property type="entry name" value="Phosphoglycerate mutase-like"/>
    <property type="match status" value="1"/>
</dbReference>
<feature type="compositionally biased region" description="Basic and acidic residues" evidence="1">
    <location>
        <begin position="545"/>
        <end position="555"/>
    </location>
</feature>
<gene>
    <name evidence="2" type="ORF">OEA41_002913</name>
</gene>
<feature type="region of interest" description="Disordered" evidence="1">
    <location>
        <begin position="409"/>
        <end position="437"/>
    </location>
</feature>
<name>A0AAE0DIF8_9LECA</name>
<protein>
    <recommendedName>
        <fullName evidence="4">Phosphoglycerate mutase family protein</fullName>
    </recommendedName>
</protein>
<feature type="compositionally biased region" description="Low complexity" evidence="1">
    <location>
        <begin position="417"/>
        <end position="432"/>
    </location>
</feature>
<keyword evidence="3" id="KW-1185">Reference proteome</keyword>
<dbReference type="PANTHER" id="PTHR16469">
    <property type="entry name" value="UBIQUITIN-ASSOCIATED AND SH3 DOMAIN-CONTAINING BA-RELATED"/>
    <property type="match status" value="1"/>
</dbReference>
<feature type="region of interest" description="Disordered" evidence="1">
    <location>
        <begin position="247"/>
        <end position="321"/>
    </location>
</feature>
<feature type="region of interest" description="Disordered" evidence="1">
    <location>
        <begin position="540"/>
        <end position="715"/>
    </location>
</feature>
<feature type="compositionally biased region" description="Basic and acidic residues" evidence="1">
    <location>
        <begin position="614"/>
        <end position="625"/>
    </location>
</feature>
<dbReference type="Proteomes" id="UP001276659">
    <property type="component" value="Unassembled WGS sequence"/>
</dbReference>
<reference evidence="2" key="1">
    <citation type="submission" date="2022-11" db="EMBL/GenBank/DDBJ databases">
        <title>Chromosomal genome sequence assembly and mating type (MAT) locus characterization of the leprose asexual lichenized fungus Lepraria neglecta (Nyl.) Erichsen.</title>
        <authorList>
            <person name="Allen J.L."/>
            <person name="Pfeffer B."/>
        </authorList>
    </citation>
    <scope>NUCLEOTIDE SEQUENCE</scope>
    <source>
        <strain evidence="2">Allen 5258</strain>
    </source>
</reference>
<feature type="region of interest" description="Disordered" evidence="1">
    <location>
        <begin position="141"/>
        <end position="203"/>
    </location>
</feature>
<proteinExistence type="predicted"/>
<evidence type="ECO:0000313" key="3">
    <source>
        <dbReference type="Proteomes" id="UP001276659"/>
    </source>
</evidence>
<sequence>MGRPPAVVIVARYDLNQTLEIQQYSLIRRHGARLDAADTQWHLTSPTPYDPPLTWGGWRQSQALGARIASIIQNREAAASGHTSHAPNGDLGIDRDGVDKERRHGHHSQRGKRRRHKVVVHSSPFLRCVQTSIAISAGMAQYQGASKPTSHQSPPKPHIMHSGSPHLQAMDDRNSPRLSAIPEPEHAGVSRRRNTSRDSSGRSRTLLRVDPFLGEWLSPEYFDKITPPPESKLMVASAKGELLRQADSDDMIHTSNRKASTQGLWTGGVSASNKSQSSDEDTPLNDFSSLSKNMPRFGRANSHSVGSLPSSSSSKLTSRVERSSARESAAYVAPIPSYAVSPSQPIPQGYVAHARDACVKVDSQWDSLRPPLEWGNGGEYGEEWSNMHKRFRHGLHEMIVWYRSHEPSETLEPMSDGSPQSQNSQSTQGTQSLDASDDDDVDTVLVLVTHGAGCNALIGALTNQPVLIDVGMASLTMAVRKSVDYKRVASPTSEVPPTSPSRRRQSLVDFGISEDYEVKLVSSTEHLRAGSPFLAGPRVKPNVPVRDKSPYRYERPGFSTTPVPISSAMEDGFGSDSDGSTSTPTGNRFGGLQRSAPTAAKSSSGLWSKPKPKKFVDTVNKDTKRPSPRVVQNGSGTHDSLDGISGKTNGNHLEQVKSDPSNGDHTGRNLANGFHDHAQGERSIAPNGLWGAPPQALATERETGPKRRWTLSQAS</sequence>
<comment type="caution">
    <text evidence="2">The sequence shown here is derived from an EMBL/GenBank/DDBJ whole genome shotgun (WGS) entry which is preliminary data.</text>
</comment>
<feature type="compositionally biased region" description="Polar residues" evidence="1">
    <location>
        <begin position="253"/>
        <end position="276"/>
    </location>
</feature>
<evidence type="ECO:0000313" key="2">
    <source>
        <dbReference type="EMBL" id="KAK3170829.1"/>
    </source>
</evidence>
<evidence type="ECO:0008006" key="4">
    <source>
        <dbReference type="Google" id="ProtNLM"/>
    </source>
</evidence>
<feature type="compositionally biased region" description="Basic and acidic residues" evidence="1">
    <location>
        <begin position="92"/>
        <end position="102"/>
    </location>
</feature>
<evidence type="ECO:0000256" key="1">
    <source>
        <dbReference type="SAM" id="MobiDB-lite"/>
    </source>
</evidence>
<feature type="compositionally biased region" description="Low complexity" evidence="1">
    <location>
        <begin position="302"/>
        <end position="317"/>
    </location>
</feature>
<accession>A0AAE0DIF8</accession>
<dbReference type="Gene3D" id="3.40.50.1240">
    <property type="entry name" value="Phosphoglycerate mutase-like"/>
    <property type="match status" value="2"/>
</dbReference>
<organism evidence="2 3">
    <name type="scientific">Lepraria neglecta</name>
    <dbReference type="NCBI Taxonomy" id="209136"/>
    <lineage>
        <taxon>Eukaryota</taxon>
        <taxon>Fungi</taxon>
        <taxon>Dikarya</taxon>
        <taxon>Ascomycota</taxon>
        <taxon>Pezizomycotina</taxon>
        <taxon>Lecanoromycetes</taxon>
        <taxon>OSLEUM clade</taxon>
        <taxon>Lecanoromycetidae</taxon>
        <taxon>Lecanorales</taxon>
        <taxon>Lecanorineae</taxon>
        <taxon>Stereocaulaceae</taxon>
        <taxon>Lepraria</taxon>
    </lineage>
</organism>
<feature type="compositionally biased region" description="Low complexity" evidence="1">
    <location>
        <begin position="571"/>
        <end position="586"/>
    </location>
</feature>
<feature type="region of interest" description="Disordered" evidence="1">
    <location>
        <begin position="76"/>
        <end position="119"/>
    </location>
</feature>
<dbReference type="EMBL" id="JASNWA010000008">
    <property type="protein sequence ID" value="KAK3170829.1"/>
    <property type="molecule type" value="Genomic_DNA"/>
</dbReference>
<dbReference type="InterPro" id="IPR051710">
    <property type="entry name" value="Phosphatase_SH3-domain"/>
</dbReference>
<feature type="compositionally biased region" description="Basic residues" evidence="1">
    <location>
        <begin position="103"/>
        <end position="119"/>
    </location>
</feature>
<feature type="compositionally biased region" description="Polar residues" evidence="1">
    <location>
        <begin position="143"/>
        <end position="153"/>
    </location>
</feature>
<dbReference type="AlphaFoldDB" id="A0AAE0DIF8"/>
<dbReference type="PANTHER" id="PTHR16469:SF27">
    <property type="entry name" value="UBIQUITIN-ASSOCIATED AND SH3 DOMAIN-CONTAINING BA-RELATED"/>
    <property type="match status" value="1"/>
</dbReference>